<gene>
    <name evidence="3" type="ORF">RTO_02090</name>
</gene>
<feature type="chain" id="PRO_5038638225" evidence="2">
    <location>
        <begin position="27"/>
        <end position="249"/>
    </location>
</feature>
<dbReference type="EMBL" id="FP929055">
    <property type="protein sequence ID" value="CBL24996.1"/>
    <property type="molecule type" value="Genomic_DNA"/>
</dbReference>
<organism evidence="3 4">
    <name type="scientific">[Ruminococcus] torques L2-14</name>
    <dbReference type="NCBI Taxonomy" id="657313"/>
    <lineage>
        <taxon>Bacteria</taxon>
        <taxon>Bacillati</taxon>
        <taxon>Bacillota</taxon>
        <taxon>Clostridia</taxon>
        <taxon>Lachnospirales</taxon>
        <taxon>Lachnospiraceae</taxon>
        <taxon>Mediterraneibacter</taxon>
    </lineage>
</organism>
<reference evidence="3 4" key="1">
    <citation type="submission" date="2010-03" db="EMBL/GenBank/DDBJ databases">
        <title>The genome sequence of Ruminococcus torques L2-14.</title>
        <authorList>
            <consortium name="metaHIT consortium -- http://www.metahit.eu/"/>
            <person name="Pajon A."/>
            <person name="Turner K."/>
            <person name="Parkhill J."/>
            <person name="Duncan S."/>
            <person name="Flint H."/>
        </authorList>
    </citation>
    <scope>NUCLEOTIDE SEQUENCE [LARGE SCALE GENOMIC DNA]</scope>
    <source>
        <strain evidence="3 4">L2-14</strain>
    </source>
</reference>
<feature type="signal peptide" evidence="2">
    <location>
        <begin position="1"/>
        <end position="26"/>
    </location>
</feature>
<feature type="compositionally biased region" description="Polar residues" evidence="1">
    <location>
        <begin position="106"/>
        <end position="122"/>
    </location>
</feature>
<evidence type="ECO:0000313" key="4">
    <source>
        <dbReference type="Proteomes" id="UP000008956"/>
    </source>
</evidence>
<dbReference type="Proteomes" id="UP000008956">
    <property type="component" value="Chromosome"/>
</dbReference>
<sequence length="249" mass="27251">MRKKNIARAGAAFVLLLGLTGTTVFYQGTATASGAENSEKVAAVNDDASDQEKEDSIFAQKETDQKPNTSDADKEKEADSKDQETETQDKTVDQTDTEKASAIDGKNTTSQKPSSDARPNNETGEKPSKPSHTHSWNAQTTVVHHPASGHNEQVLIKEAWTEYKPIYETVAIEVCNTCGADITDNHSQHMKEHALKGENASRRTEYIQKQTGTETIAHPAEYETRWVQDSAAWDETVITGYTCSCGASK</sequence>
<dbReference type="KEGG" id="rto:RTO_02090"/>
<feature type="region of interest" description="Disordered" evidence="1">
    <location>
        <begin position="33"/>
        <end position="135"/>
    </location>
</feature>
<dbReference type="PATRIC" id="fig|657313.3.peg.1559"/>
<dbReference type="RefSeq" id="WP_015527637.1">
    <property type="nucleotide sequence ID" value="NC_021015.1"/>
</dbReference>
<keyword evidence="2" id="KW-0732">Signal</keyword>
<reference evidence="3 4" key="2">
    <citation type="submission" date="2010-03" db="EMBL/GenBank/DDBJ databases">
        <authorList>
            <person name="Pajon A."/>
        </authorList>
    </citation>
    <scope>NUCLEOTIDE SEQUENCE [LARGE SCALE GENOMIC DNA]</scope>
    <source>
        <strain evidence="3 4">L2-14</strain>
    </source>
</reference>
<name>D4M184_9FIRM</name>
<proteinExistence type="predicted"/>
<evidence type="ECO:0000313" key="3">
    <source>
        <dbReference type="EMBL" id="CBL24996.1"/>
    </source>
</evidence>
<accession>D4M184</accession>
<dbReference type="HOGENOM" id="CLU_1081599_0_0_9"/>
<feature type="compositionally biased region" description="Basic and acidic residues" evidence="1">
    <location>
        <begin position="50"/>
        <end position="101"/>
    </location>
</feature>
<evidence type="ECO:0000256" key="2">
    <source>
        <dbReference type="SAM" id="SignalP"/>
    </source>
</evidence>
<evidence type="ECO:0000256" key="1">
    <source>
        <dbReference type="SAM" id="MobiDB-lite"/>
    </source>
</evidence>
<protein>
    <submittedName>
        <fullName evidence="3">Uncharacterized protein</fullName>
    </submittedName>
</protein>
<dbReference type="AlphaFoldDB" id="D4M184"/>